<evidence type="ECO:0000313" key="2">
    <source>
        <dbReference type="Proteomes" id="UP000240419"/>
    </source>
</evidence>
<dbReference type="RefSeq" id="WP_106839768.1">
    <property type="nucleotide sequence ID" value="NZ_JBCNIW010000008.1"/>
</dbReference>
<dbReference type="Proteomes" id="UP000240419">
    <property type="component" value="Unassembled WGS sequence"/>
</dbReference>
<organism evidence="1 2">
    <name type="scientific">Brevibacillus fortis</name>
    <dbReference type="NCBI Taxonomy" id="2126352"/>
    <lineage>
        <taxon>Bacteria</taxon>
        <taxon>Bacillati</taxon>
        <taxon>Bacillota</taxon>
        <taxon>Bacilli</taxon>
        <taxon>Bacillales</taxon>
        <taxon>Paenibacillaceae</taxon>
        <taxon>Brevibacillus</taxon>
    </lineage>
</organism>
<sequence length="195" mass="21760">MLFKNHILNGIADGTVSLAFRRWKQARVKEGSQLHTPIGLLEIGSVTIVSELDINESEAICAGYSTPEELLKEVHSFSREGTIYRIEVTRIGPDPREALREQDDLTDEQFLELHTRLKRLDNASSSGPWTAVFLKLIDGHPGVRAAELAAEIGWETEKLKLNVRKLKNLGLTISLGTGYRISPRGKMVMNKLGIE</sequence>
<evidence type="ECO:0000313" key="1">
    <source>
        <dbReference type="EMBL" id="PSJ94246.1"/>
    </source>
</evidence>
<keyword evidence="2" id="KW-1185">Reference proteome</keyword>
<accession>A0A2P7V4V3</accession>
<dbReference type="EMBL" id="PXZM01000024">
    <property type="protein sequence ID" value="PSJ94246.1"/>
    <property type="molecule type" value="Genomic_DNA"/>
</dbReference>
<comment type="caution">
    <text evidence="1">The sequence shown here is derived from an EMBL/GenBank/DDBJ whole genome shotgun (WGS) entry which is preliminary data.</text>
</comment>
<name>A0A2P7V4V3_9BACL</name>
<gene>
    <name evidence="1" type="ORF">C7R93_16140</name>
</gene>
<proteinExistence type="predicted"/>
<reference evidence="1 2" key="1">
    <citation type="submission" date="2018-03" db="EMBL/GenBank/DDBJ databases">
        <title>Brevisbacillus phylogenomics.</title>
        <authorList>
            <person name="Dunlap C."/>
        </authorList>
    </citation>
    <scope>NUCLEOTIDE SEQUENCE [LARGE SCALE GENOMIC DNA]</scope>
    <source>
        <strain evidence="1 2">NRRL NRS-1210</strain>
    </source>
</reference>
<protein>
    <recommendedName>
        <fullName evidence="3">ASCH domain-containing protein</fullName>
    </recommendedName>
</protein>
<dbReference type="OrthoDB" id="121143at2"/>
<evidence type="ECO:0008006" key="3">
    <source>
        <dbReference type="Google" id="ProtNLM"/>
    </source>
</evidence>
<dbReference type="AlphaFoldDB" id="A0A2P7V4V3"/>